<feature type="domain" description="Immunoglobulin" evidence="7">
    <location>
        <begin position="26"/>
        <end position="105"/>
    </location>
</feature>
<feature type="compositionally biased region" description="Basic and acidic residues" evidence="5">
    <location>
        <begin position="398"/>
        <end position="425"/>
    </location>
</feature>
<dbReference type="InterPro" id="IPR036116">
    <property type="entry name" value="FN3_sf"/>
</dbReference>
<organism evidence="8 9">
    <name type="scientific">Hemibagrus guttatus</name>
    <dbReference type="NCBI Taxonomy" id="175788"/>
    <lineage>
        <taxon>Eukaryota</taxon>
        <taxon>Metazoa</taxon>
        <taxon>Chordata</taxon>
        <taxon>Craniata</taxon>
        <taxon>Vertebrata</taxon>
        <taxon>Euteleostomi</taxon>
        <taxon>Actinopterygii</taxon>
        <taxon>Neopterygii</taxon>
        <taxon>Teleostei</taxon>
        <taxon>Ostariophysi</taxon>
        <taxon>Siluriformes</taxon>
        <taxon>Bagridae</taxon>
        <taxon>Hemibagrus</taxon>
    </lineage>
</organism>
<sequence>MRSSLNFITIICLCSMRVSSLDKFPGKFVAGQKGSSVELSCDKATKSPVTWKLDDTEDLDTLVDLFNVSGSKLTILNLDSELTGNFTCWSEGKEVDYTFVLLDMSDTITGSPVSCTAETFNCTSTVSCSMSEKGYIDFRLRDESNNLLTRPTDGKFNLTHTTNPFAEEAKPTVVIGEAVSVLNNYFRIHYSFYIRDIIRPGCPRVSVLKTGSVDMLDVNPPATWTLPLSYYPLQHEIEFQQRTDGKISNLFLLTNNNNNKNKTEKKNKKEEEEEEEKRKKKEEEKRKKKKEEEEEKRKKKEEEKRKKKKEEEEEKRKKKEEEKRKKKKEEEEEKRKKKEEEKRKKKKEEEEEKRKKKKEEEEEEKRKKKKEEEEEKRKKKKKEEEEKRKKKKKEEEEEKRKKNEEEKRKKKKEEEEKRKKNEEEKRKKKKEEEEEKRK</sequence>
<dbReference type="Gene3D" id="2.60.40.10">
    <property type="entry name" value="Immunoglobulins"/>
    <property type="match status" value="1"/>
</dbReference>
<evidence type="ECO:0000256" key="2">
    <source>
        <dbReference type="ARBA" id="ARBA00023157"/>
    </source>
</evidence>
<dbReference type="PANTHER" id="PTHR48485">
    <property type="entry name" value="INTERLEUKIN-12 SUBUNIT BETA-RELATED"/>
    <property type="match status" value="1"/>
</dbReference>
<evidence type="ECO:0000313" key="8">
    <source>
        <dbReference type="EMBL" id="KAK3548920.1"/>
    </source>
</evidence>
<keyword evidence="2" id="KW-1015">Disulfide bond</keyword>
<keyword evidence="4" id="KW-0393">Immunoglobulin domain</keyword>
<reference evidence="8" key="1">
    <citation type="submission" date="2023-06" db="EMBL/GenBank/DDBJ databases">
        <title>Male Hemibagrus guttatus genome.</title>
        <authorList>
            <person name="Bian C."/>
        </authorList>
    </citation>
    <scope>NUCLEOTIDE SEQUENCE</scope>
    <source>
        <strain evidence="8">Male_cb2023</strain>
        <tissue evidence="8">Muscle</tissue>
    </source>
</reference>
<dbReference type="InterPro" id="IPR036179">
    <property type="entry name" value="Ig-like_dom_sf"/>
</dbReference>
<dbReference type="InterPro" id="IPR003599">
    <property type="entry name" value="Ig_sub"/>
</dbReference>
<name>A0AAE0RBW3_9TELE</name>
<proteinExistence type="predicted"/>
<evidence type="ECO:0000256" key="1">
    <source>
        <dbReference type="ARBA" id="ARBA00022729"/>
    </source>
</evidence>
<dbReference type="AlphaFoldDB" id="A0AAE0RBW3"/>
<dbReference type="EMBL" id="JAUCMX010000004">
    <property type="protein sequence ID" value="KAK3548920.1"/>
    <property type="molecule type" value="Genomic_DNA"/>
</dbReference>
<keyword evidence="3" id="KW-0325">Glycoprotein</keyword>
<keyword evidence="9" id="KW-1185">Reference proteome</keyword>
<feature type="compositionally biased region" description="Low complexity" evidence="5">
    <location>
        <begin position="251"/>
        <end position="260"/>
    </location>
</feature>
<dbReference type="InterPro" id="IPR050676">
    <property type="entry name" value="IL-12"/>
</dbReference>
<dbReference type="InterPro" id="IPR013783">
    <property type="entry name" value="Ig-like_fold"/>
</dbReference>
<dbReference type="PANTHER" id="PTHR48485:SF3">
    <property type="entry name" value="INTERLEUKIN-12 SUBUNIT BETA"/>
    <property type="match status" value="1"/>
</dbReference>
<evidence type="ECO:0000313" key="9">
    <source>
        <dbReference type="Proteomes" id="UP001274896"/>
    </source>
</evidence>
<evidence type="ECO:0000256" key="4">
    <source>
        <dbReference type="ARBA" id="ARBA00023319"/>
    </source>
</evidence>
<dbReference type="SUPFAM" id="SSF49265">
    <property type="entry name" value="Fibronectin type III"/>
    <property type="match status" value="1"/>
</dbReference>
<feature type="signal peptide" evidence="6">
    <location>
        <begin position="1"/>
        <end position="20"/>
    </location>
</feature>
<evidence type="ECO:0000256" key="3">
    <source>
        <dbReference type="ARBA" id="ARBA00023180"/>
    </source>
</evidence>
<protein>
    <recommendedName>
        <fullName evidence="7">Immunoglobulin domain-containing protein</fullName>
    </recommendedName>
</protein>
<gene>
    <name evidence="8" type="ORF">QTP70_021696</name>
</gene>
<dbReference type="SUPFAM" id="SSF48726">
    <property type="entry name" value="Immunoglobulin"/>
    <property type="match status" value="1"/>
</dbReference>
<evidence type="ECO:0000256" key="6">
    <source>
        <dbReference type="SAM" id="SignalP"/>
    </source>
</evidence>
<dbReference type="SMART" id="SM00409">
    <property type="entry name" value="IG"/>
    <property type="match status" value="1"/>
</dbReference>
<dbReference type="Proteomes" id="UP001274896">
    <property type="component" value="Unassembled WGS sequence"/>
</dbReference>
<feature type="compositionally biased region" description="Basic and acidic residues" evidence="5">
    <location>
        <begin position="261"/>
        <end position="270"/>
    </location>
</feature>
<evidence type="ECO:0000256" key="5">
    <source>
        <dbReference type="SAM" id="MobiDB-lite"/>
    </source>
</evidence>
<evidence type="ECO:0000259" key="7">
    <source>
        <dbReference type="SMART" id="SM00409"/>
    </source>
</evidence>
<comment type="caution">
    <text evidence="8">The sequence shown here is derived from an EMBL/GenBank/DDBJ whole genome shotgun (WGS) entry which is preliminary data.</text>
</comment>
<feature type="chain" id="PRO_5042057756" description="Immunoglobulin domain-containing protein" evidence="6">
    <location>
        <begin position="21"/>
        <end position="438"/>
    </location>
</feature>
<keyword evidence="1 6" id="KW-0732">Signal</keyword>
<feature type="region of interest" description="Disordered" evidence="5">
    <location>
        <begin position="251"/>
        <end position="438"/>
    </location>
</feature>
<accession>A0AAE0RBW3</accession>